<organism evidence="12 13">
    <name type="scientific">Edaphobacter modestus</name>
    <dbReference type="NCBI Taxonomy" id="388466"/>
    <lineage>
        <taxon>Bacteria</taxon>
        <taxon>Pseudomonadati</taxon>
        <taxon>Acidobacteriota</taxon>
        <taxon>Terriglobia</taxon>
        <taxon>Terriglobales</taxon>
        <taxon>Acidobacteriaceae</taxon>
        <taxon>Edaphobacter</taxon>
    </lineage>
</organism>
<dbReference type="PANTHER" id="PTHR11579:SF0">
    <property type="entry name" value="PROTEIN-L-ISOASPARTATE(D-ASPARTATE) O-METHYLTRANSFERASE"/>
    <property type="match status" value="1"/>
</dbReference>
<evidence type="ECO:0000256" key="2">
    <source>
        <dbReference type="ARBA" id="ARBA00005369"/>
    </source>
</evidence>
<evidence type="ECO:0000256" key="8">
    <source>
        <dbReference type="ARBA" id="ARBA00022691"/>
    </source>
</evidence>
<comment type="similarity">
    <text evidence="2">Belongs to the methyltransferase superfamily. L-isoaspartyl/D-aspartyl protein methyltransferase family.</text>
</comment>
<evidence type="ECO:0000256" key="9">
    <source>
        <dbReference type="ARBA" id="ARBA00030757"/>
    </source>
</evidence>
<dbReference type="Pfam" id="PF01135">
    <property type="entry name" value="PCMT"/>
    <property type="match status" value="1"/>
</dbReference>
<dbReference type="PANTHER" id="PTHR11579">
    <property type="entry name" value="PROTEIN-L-ISOASPARTATE O-METHYLTRANSFERASE"/>
    <property type="match status" value="1"/>
</dbReference>
<evidence type="ECO:0000256" key="3">
    <source>
        <dbReference type="ARBA" id="ARBA00011890"/>
    </source>
</evidence>
<evidence type="ECO:0000256" key="10">
    <source>
        <dbReference type="ARBA" id="ARBA00031323"/>
    </source>
</evidence>
<accession>A0A4Q7YNU9</accession>
<keyword evidence="13" id="KW-1185">Reference proteome</keyword>
<evidence type="ECO:0000313" key="13">
    <source>
        <dbReference type="Proteomes" id="UP000292958"/>
    </source>
</evidence>
<evidence type="ECO:0000256" key="4">
    <source>
        <dbReference type="ARBA" id="ARBA00013346"/>
    </source>
</evidence>
<evidence type="ECO:0000256" key="11">
    <source>
        <dbReference type="ARBA" id="ARBA00031350"/>
    </source>
</evidence>
<dbReference type="OrthoDB" id="9807766at2"/>
<comment type="caution">
    <text evidence="12">The sequence shown here is derived from an EMBL/GenBank/DDBJ whole genome shotgun (WGS) entry which is preliminary data.</text>
</comment>
<dbReference type="GO" id="GO:0032259">
    <property type="term" value="P:methylation"/>
    <property type="evidence" value="ECO:0007669"/>
    <property type="project" value="UniProtKB-KW"/>
</dbReference>
<keyword evidence="7 12" id="KW-0808">Transferase</keyword>
<dbReference type="InterPro" id="IPR000682">
    <property type="entry name" value="PCMT"/>
</dbReference>
<evidence type="ECO:0000256" key="6">
    <source>
        <dbReference type="ARBA" id="ARBA00022603"/>
    </source>
</evidence>
<dbReference type="GO" id="GO:0005737">
    <property type="term" value="C:cytoplasm"/>
    <property type="evidence" value="ECO:0007669"/>
    <property type="project" value="UniProtKB-SubCell"/>
</dbReference>
<dbReference type="Gene3D" id="3.40.50.150">
    <property type="entry name" value="Vaccinia Virus protein VP39"/>
    <property type="match status" value="1"/>
</dbReference>
<keyword evidence="6 12" id="KW-0489">Methyltransferase</keyword>
<dbReference type="InterPro" id="IPR029063">
    <property type="entry name" value="SAM-dependent_MTases_sf"/>
</dbReference>
<dbReference type="Proteomes" id="UP000292958">
    <property type="component" value="Unassembled WGS sequence"/>
</dbReference>
<evidence type="ECO:0000256" key="7">
    <source>
        <dbReference type="ARBA" id="ARBA00022679"/>
    </source>
</evidence>
<dbReference type="GO" id="GO:0004719">
    <property type="term" value="F:protein-L-isoaspartate (D-aspartate) O-methyltransferase activity"/>
    <property type="evidence" value="ECO:0007669"/>
    <property type="project" value="UniProtKB-EC"/>
</dbReference>
<dbReference type="SUPFAM" id="SSF53335">
    <property type="entry name" value="S-adenosyl-L-methionine-dependent methyltransferases"/>
    <property type="match status" value="1"/>
</dbReference>
<evidence type="ECO:0000256" key="5">
    <source>
        <dbReference type="ARBA" id="ARBA00022490"/>
    </source>
</evidence>
<evidence type="ECO:0000256" key="1">
    <source>
        <dbReference type="ARBA" id="ARBA00004496"/>
    </source>
</evidence>
<dbReference type="AlphaFoldDB" id="A0A4Q7YNU9"/>
<dbReference type="EC" id="2.1.1.77" evidence="3"/>
<name>A0A4Q7YNU9_9BACT</name>
<keyword evidence="5" id="KW-0963">Cytoplasm</keyword>
<proteinExistence type="inferred from homology"/>
<keyword evidence="8" id="KW-0949">S-adenosyl-L-methionine</keyword>
<comment type="subcellular location">
    <subcellularLocation>
        <location evidence="1">Cytoplasm</location>
    </subcellularLocation>
</comment>
<sequence length="278" mass="30302">MDLAEHGLSFGRQMAKKAGLPENDEIARVFARTPRETFLGPPPWRIFASEGEGTLVDDPVLLYQDVLVQIKGEAAINNGQPSLHALCFAALRVEHRETVVHVGAGTGYYTSMLAQLTGREGRVDAYEIESDLAWKAAENLSEMAWVTVHSASGTIGPLPMCDVLYVNAGATDPLDVWLDAVRVDGRLLFPLTPDEGYGGMLLVTRLVEGYAARFLCGAKFVGCAGARDEAMARRLAICFSKGHAGEVRSLRRDRSPDETAWCAGANWWLSKRETPHGT</sequence>
<reference evidence="12 13" key="1">
    <citation type="submission" date="2019-02" db="EMBL/GenBank/DDBJ databases">
        <title>Genomic Encyclopedia of Archaeal and Bacterial Type Strains, Phase II (KMG-II): from individual species to whole genera.</title>
        <authorList>
            <person name="Goeker M."/>
        </authorList>
    </citation>
    <scope>NUCLEOTIDE SEQUENCE [LARGE SCALE GENOMIC DNA]</scope>
    <source>
        <strain evidence="12 13">DSM 18101</strain>
    </source>
</reference>
<evidence type="ECO:0000313" key="12">
    <source>
        <dbReference type="EMBL" id="RZU39028.1"/>
    </source>
</evidence>
<dbReference type="EMBL" id="SHKW01000001">
    <property type="protein sequence ID" value="RZU39028.1"/>
    <property type="molecule type" value="Genomic_DNA"/>
</dbReference>
<gene>
    <name evidence="12" type="ORF">BDD14_0353</name>
</gene>
<protein>
    <recommendedName>
        <fullName evidence="4">Protein-L-isoaspartate O-methyltransferase</fullName>
        <ecNumber evidence="3">2.1.1.77</ecNumber>
    </recommendedName>
    <alternativeName>
        <fullName evidence="11">L-isoaspartyl protein carboxyl methyltransferase</fullName>
    </alternativeName>
    <alternativeName>
        <fullName evidence="9">Protein L-isoaspartyl methyltransferase</fullName>
    </alternativeName>
    <alternativeName>
        <fullName evidence="10">Protein-beta-aspartate methyltransferase</fullName>
    </alternativeName>
</protein>